<evidence type="ECO:0000313" key="1">
    <source>
        <dbReference type="EMBL" id="CRL44499.1"/>
    </source>
</evidence>
<evidence type="ECO:0000313" key="2">
    <source>
        <dbReference type="Proteomes" id="UP000245838"/>
    </source>
</evidence>
<name>A0A193QH35_SODGM</name>
<proteinExistence type="predicted"/>
<reference evidence="1 2" key="1">
    <citation type="submission" date="2015-05" db="EMBL/GenBank/DDBJ databases">
        <authorList>
            <person name="Goodhead I."/>
        </authorList>
    </citation>
    <scope>NUCLEOTIDE SEQUENCE [LARGE SCALE GENOMIC DNA]</scope>
    <source>
        <strain evidence="2">morsitans</strain>
    </source>
</reference>
<gene>
    <name evidence="1" type="ORF">SGGMMB4_01628</name>
</gene>
<protein>
    <submittedName>
        <fullName evidence="1">Uncharacterized protein</fullName>
    </submittedName>
</protein>
<organism evidence="1 2">
    <name type="scientific">Sodalis glossinidius (strain morsitans)</name>
    <dbReference type="NCBI Taxonomy" id="343509"/>
    <lineage>
        <taxon>Bacteria</taxon>
        <taxon>Pseudomonadati</taxon>
        <taxon>Pseudomonadota</taxon>
        <taxon>Gammaproteobacteria</taxon>
        <taxon>Enterobacterales</taxon>
        <taxon>Bruguierivoracaceae</taxon>
        <taxon>Sodalis</taxon>
    </lineage>
</organism>
<accession>A0A193QH35</accession>
<dbReference type="RefSeq" id="WP_166506480.1">
    <property type="nucleotide sequence ID" value="NZ_LN854557.1"/>
</dbReference>
<dbReference type="Pfam" id="PF22755">
    <property type="entry name" value="E217_gp28"/>
    <property type="match status" value="1"/>
</dbReference>
<sequence>MLTFFKRPFQLRRVKTGGGYDEGGYAIKTQWGEPETLLCNIQPVRADKQNALSLEVQGRAYNRAIILYAEERLNVAGQHTVDGDVISYNGVNYLLCAEQTWDNSLHFSIAHYRYIGLDCWKEDA</sequence>
<dbReference type="InterPro" id="IPR054441">
    <property type="entry name" value="Gp28-like"/>
</dbReference>
<dbReference type="Proteomes" id="UP000245838">
    <property type="component" value="Chromosome sggmmb4_Chromosome"/>
</dbReference>
<dbReference type="AlphaFoldDB" id="A0A193QH35"/>
<dbReference type="EMBL" id="LN854557">
    <property type="protein sequence ID" value="CRL44499.1"/>
    <property type="molecule type" value="Genomic_DNA"/>
</dbReference>